<dbReference type="PANTHER" id="PTHR44942:SF4">
    <property type="entry name" value="METHYLTRANSFERASE TYPE 11 DOMAIN-CONTAINING PROTEIN"/>
    <property type="match status" value="1"/>
</dbReference>
<dbReference type="InterPro" id="IPR051052">
    <property type="entry name" value="Diverse_substrate_MTase"/>
</dbReference>
<dbReference type="KEGG" id="plut:EI981_24625"/>
<evidence type="ECO:0000256" key="1">
    <source>
        <dbReference type="ARBA" id="ARBA00008361"/>
    </source>
</evidence>
<keyword evidence="3 5" id="KW-0808">Transferase</keyword>
<accession>A0A3Q9IEG0</accession>
<dbReference type="Gene3D" id="3.40.50.150">
    <property type="entry name" value="Vaccinia Virus protein VP39"/>
    <property type="match status" value="1"/>
</dbReference>
<evidence type="ECO:0000259" key="4">
    <source>
        <dbReference type="Pfam" id="PF08241"/>
    </source>
</evidence>
<dbReference type="GO" id="GO:0008757">
    <property type="term" value="F:S-adenosylmethionine-dependent methyltransferase activity"/>
    <property type="evidence" value="ECO:0007669"/>
    <property type="project" value="InterPro"/>
</dbReference>
<feature type="domain" description="Methyltransferase type 11" evidence="4">
    <location>
        <begin position="52"/>
        <end position="147"/>
    </location>
</feature>
<protein>
    <submittedName>
        <fullName evidence="5">Class I SAM-dependent methyltransferase</fullName>
    </submittedName>
</protein>
<name>A0A3Q9IEG0_9BACL</name>
<dbReference type="Proteomes" id="UP000270678">
    <property type="component" value="Chromosome"/>
</dbReference>
<evidence type="ECO:0000313" key="6">
    <source>
        <dbReference type="Proteomes" id="UP000270678"/>
    </source>
</evidence>
<evidence type="ECO:0000256" key="3">
    <source>
        <dbReference type="ARBA" id="ARBA00022679"/>
    </source>
</evidence>
<proteinExistence type="inferred from homology"/>
<comment type="similarity">
    <text evidence="1">Belongs to the methyltransferase superfamily.</text>
</comment>
<dbReference type="Pfam" id="PF08241">
    <property type="entry name" value="Methyltransf_11"/>
    <property type="match status" value="1"/>
</dbReference>
<reference evidence="6" key="1">
    <citation type="submission" date="2018-12" db="EMBL/GenBank/DDBJ databases">
        <title>Complete genome sequence of Paenibacillus sp. MBLB1234.</title>
        <authorList>
            <person name="Nam Y.-D."/>
            <person name="Kang J."/>
            <person name="Chung W.-H."/>
            <person name="Park Y.S."/>
        </authorList>
    </citation>
    <scope>NUCLEOTIDE SEQUENCE [LARGE SCALE GENOMIC DNA]</scope>
    <source>
        <strain evidence="6">MBLB1234</strain>
    </source>
</reference>
<dbReference type="InterPro" id="IPR029063">
    <property type="entry name" value="SAM-dependent_MTases_sf"/>
</dbReference>
<dbReference type="AlphaFoldDB" id="A0A3Q9IEG0"/>
<evidence type="ECO:0000256" key="2">
    <source>
        <dbReference type="ARBA" id="ARBA00022603"/>
    </source>
</evidence>
<evidence type="ECO:0000313" key="5">
    <source>
        <dbReference type="EMBL" id="AZS17299.1"/>
    </source>
</evidence>
<gene>
    <name evidence="5" type="ORF">EI981_24625</name>
</gene>
<keyword evidence="2 5" id="KW-0489">Methyltransferase</keyword>
<keyword evidence="6" id="KW-1185">Reference proteome</keyword>
<dbReference type="SUPFAM" id="SSF53335">
    <property type="entry name" value="S-adenosyl-L-methionine-dependent methyltransferases"/>
    <property type="match status" value="1"/>
</dbReference>
<dbReference type="RefSeq" id="WP_127002732.1">
    <property type="nucleotide sequence ID" value="NZ_CP034346.1"/>
</dbReference>
<dbReference type="GO" id="GO:0032259">
    <property type="term" value="P:methylation"/>
    <property type="evidence" value="ECO:0007669"/>
    <property type="project" value="UniProtKB-KW"/>
</dbReference>
<dbReference type="PANTHER" id="PTHR44942">
    <property type="entry name" value="METHYLTRANSF_11 DOMAIN-CONTAINING PROTEIN"/>
    <property type="match status" value="1"/>
</dbReference>
<dbReference type="CDD" id="cd02440">
    <property type="entry name" value="AdoMet_MTases"/>
    <property type="match status" value="1"/>
</dbReference>
<organism evidence="5 6">
    <name type="scientific">Paenibacillus lutimineralis</name>
    <dbReference type="NCBI Taxonomy" id="2707005"/>
    <lineage>
        <taxon>Bacteria</taxon>
        <taxon>Bacillati</taxon>
        <taxon>Bacillota</taxon>
        <taxon>Bacilli</taxon>
        <taxon>Bacillales</taxon>
        <taxon>Paenibacillaceae</taxon>
        <taxon>Paenibacillus</taxon>
    </lineage>
</organism>
<dbReference type="InterPro" id="IPR013216">
    <property type="entry name" value="Methyltransf_11"/>
</dbReference>
<dbReference type="EMBL" id="CP034346">
    <property type="protein sequence ID" value="AZS17299.1"/>
    <property type="molecule type" value="Genomic_DNA"/>
</dbReference>
<dbReference type="OrthoDB" id="9797252at2"/>
<sequence>MVPEIPKGNLQSNVARFSGFADVYDNYRPEAPKMVTEILTQYLQREPELVMDLGCGTGLSTLVWNGCATRIIGVEPNDDMRSVATAKLQHFPEGSSVISFVPGYSNQLEVDAESVDIITCSQSFHWMEPVSTLSEVHRVLRTGGVFAAYDCDWPPMISWELEKQYMELYDKCDEILERETAEESKAVKRNKNEHLHNLQASGAFRFTREIVFHHQELCNAERYVGLALSQGGLQSVMKLGSTELDGDIAYFRELTDKYFNGHTKEIMFSYRMRLGIK</sequence>